<feature type="region of interest" description="Disordered" evidence="1">
    <location>
        <begin position="717"/>
        <end position="766"/>
    </location>
</feature>
<accession>A0ABR0M6H2</accession>
<dbReference type="CDD" id="cd13315">
    <property type="entry name" value="PH_Sec3"/>
    <property type="match status" value="1"/>
</dbReference>
<evidence type="ECO:0000313" key="3">
    <source>
        <dbReference type="EMBL" id="KAK5286018.1"/>
    </source>
</evidence>
<feature type="compositionally biased region" description="Polar residues" evidence="1">
    <location>
        <begin position="435"/>
        <end position="449"/>
    </location>
</feature>
<dbReference type="PANTHER" id="PTHR16092:SF14">
    <property type="entry name" value="EXOCYST COMPLEX COMPONENT 1 ISOFORM X1"/>
    <property type="match status" value="1"/>
</dbReference>
<reference evidence="3 4" key="1">
    <citation type="submission" date="2023-08" db="EMBL/GenBank/DDBJ databases">
        <title>Black Yeasts Isolated from many extreme environments.</title>
        <authorList>
            <person name="Coleine C."/>
            <person name="Stajich J.E."/>
            <person name="Selbmann L."/>
        </authorList>
    </citation>
    <scope>NUCLEOTIDE SEQUENCE [LARGE SCALE GENOMIC DNA]</scope>
    <source>
        <strain evidence="3 4">CCFEE 536</strain>
    </source>
</reference>
<feature type="region of interest" description="Disordered" evidence="1">
    <location>
        <begin position="194"/>
        <end position="612"/>
    </location>
</feature>
<feature type="non-terminal residue" evidence="3">
    <location>
        <position position="766"/>
    </location>
</feature>
<feature type="compositionally biased region" description="Low complexity" evidence="1">
    <location>
        <begin position="365"/>
        <end position="380"/>
    </location>
</feature>
<sequence>MSSVGLSSSAGLTRAERFEDEKRRIIDSCFSKVDANGQLAESYITHIRVQEDAAYPSSPPPPSSTPDNKKPRLVVIAVRSTGRVRMHKARENSNGSFSIGKTWNLEDLSAIESFSSVLQPSSAQEQQRKLWAGEVGFVVTIAKPYYWQAGTAKEKEFFIASLVKIYKKYTKGQTPDLIGFDPKERDMMLGLAAGQTGSDQQTSSQVAPGQRPNNKFVAPGDTRPSQVGLPFPGQGLSPMRPPEQRASNSGRSERSNQDSSPGPQQPPPAPRQRPSEEPLPLQQKEKPGTAQGQHAQVPYHQSRDLNRQPRPRASVEQGVRQASSREQMRVRERDGSRPTPLKNPSLVSSQRLTPQSSHSELGAARSESPGGSSMSSREPSIVPKGPPIQVTGRPANYQNGGPEHVDSTPMDGASLFNSTVSRWRPTEAPAENSRDTSPLSLRVPQTQGMSNSVASVSEDSAEEGPQNVLPERRRPPMVASNVVGHQNSFDSHKFRDNMTPLPLSGLHKDQDRPPSAASSSIPAVVPAGRMPGGFYTTPENSTLPTPTERPEPLSFYPSESGTEPASTLDGVTPEPTASTPIPPPPQPSQNEDREVHRPGLGPMIKKKSNKDVASTFRKAATAYNAFKPRAGGAAERVKALDVKSKIQGPDGISGVVPAPSLLRQVTEDEARASTPEQVQNNKIVAQQLAEDVPQVTVSSPKSAAEVIEEVREEVVVRNASDGTSSTEAGKQAVEQTEQTRRHKRRSDQQAKYLASLNIDPNTLEGR</sequence>
<keyword evidence="4" id="KW-1185">Reference proteome</keyword>
<name>A0ABR0M6H2_9PEZI</name>
<dbReference type="PANTHER" id="PTHR16092">
    <property type="entry name" value="SEC3/SYNTAXIN-RELATED"/>
    <property type="match status" value="1"/>
</dbReference>
<dbReference type="Pfam" id="PF15277">
    <property type="entry name" value="Sec3-PIP2_bind"/>
    <property type="match status" value="1"/>
</dbReference>
<evidence type="ECO:0000259" key="2">
    <source>
        <dbReference type="SMART" id="SM01313"/>
    </source>
</evidence>
<dbReference type="SMART" id="SM01313">
    <property type="entry name" value="Sec3-PIP2_bind"/>
    <property type="match status" value="1"/>
</dbReference>
<dbReference type="InterPro" id="IPR028258">
    <property type="entry name" value="Sec3-PIP2_bind"/>
</dbReference>
<protein>
    <recommendedName>
        <fullName evidence="2">Exocyst complex component Sec3 PIP2-binding N-terminal domain-containing protein</fullName>
    </recommendedName>
</protein>
<feature type="compositionally biased region" description="Low complexity" evidence="1">
    <location>
        <begin position="513"/>
        <end position="527"/>
    </location>
</feature>
<organism evidence="3 4">
    <name type="scientific">Cryomyces antarcticus</name>
    <dbReference type="NCBI Taxonomy" id="329879"/>
    <lineage>
        <taxon>Eukaryota</taxon>
        <taxon>Fungi</taxon>
        <taxon>Dikarya</taxon>
        <taxon>Ascomycota</taxon>
        <taxon>Pezizomycotina</taxon>
        <taxon>Dothideomycetes</taxon>
        <taxon>Dothideomycetes incertae sedis</taxon>
        <taxon>Cryomyces</taxon>
    </lineage>
</organism>
<feature type="compositionally biased region" description="Low complexity" evidence="1">
    <location>
        <begin position="194"/>
        <end position="205"/>
    </location>
</feature>
<proteinExistence type="predicted"/>
<comment type="caution">
    <text evidence="3">The sequence shown here is derived from an EMBL/GenBank/DDBJ whole genome shotgun (WGS) entry which is preliminary data.</text>
</comment>
<gene>
    <name evidence="3" type="ORF">LTR16_004350</name>
</gene>
<feature type="compositionally biased region" description="Polar residues" evidence="1">
    <location>
        <begin position="720"/>
        <end position="736"/>
    </location>
</feature>
<dbReference type="Proteomes" id="UP001357485">
    <property type="component" value="Unassembled WGS sequence"/>
</dbReference>
<evidence type="ECO:0000313" key="4">
    <source>
        <dbReference type="Proteomes" id="UP001357485"/>
    </source>
</evidence>
<feature type="domain" description="Exocyst complex component Sec3 PIP2-binding N-terminal" evidence="2">
    <location>
        <begin position="67"/>
        <end position="169"/>
    </location>
</feature>
<dbReference type="Gene3D" id="2.30.29.90">
    <property type="match status" value="1"/>
</dbReference>
<feature type="compositionally biased region" description="Basic and acidic residues" evidence="1">
    <location>
        <begin position="326"/>
        <end position="336"/>
    </location>
</feature>
<evidence type="ECO:0000256" key="1">
    <source>
        <dbReference type="SAM" id="MobiDB-lite"/>
    </source>
</evidence>
<feature type="compositionally biased region" description="Polar residues" evidence="1">
    <location>
        <begin position="345"/>
        <end position="359"/>
    </location>
</feature>
<dbReference type="EMBL" id="JAVRRA010000567">
    <property type="protein sequence ID" value="KAK5286018.1"/>
    <property type="molecule type" value="Genomic_DNA"/>
</dbReference>